<evidence type="ECO:0000313" key="1">
    <source>
        <dbReference type="EMBL" id="MBA0833835.1"/>
    </source>
</evidence>
<dbReference type="EMBL" id="JABFAE010000008">
    <property type="protein sequence ID" value="MBA0833835.1"/>
    <property type="molecule type" value="Genomic_DNA"/>
</dbReference>
<gene>
    <name evidence="1" type="ORF">Goarm_006255</name>
</gene>
<keyword evidence="2" id="KW-1185">Reference proteome</keyword>
<dbReference type="AlphaFoldDB" id="A0A7J9JK04"/>
<sequence length="23" mass="2588">MKTSLMRVLSYGNNKIFTCPQVG</sequence>
<comment type="caution">
    <text evidence="1">The sequence shown here is derived from an EMBL/GenBank/DDBJ whole genome shotgun (WGS) entry which is preliminary data.</text>
</comment>
<dbReference type="Proteomes" id="UP000593575">
    <property type="component" value="Unassembled WGS sequence"/>
</dbReference>
<evidence type="ECO:0000313" key="2">
    <source>
        <dbReference type="Proteomes" id="UP000593575"/>
    </source>
</evidence>
<accession>A0A7J9JK04</accession>
<reference evidence="1 2" key="1">
    <citation type="journal article" date="2019" name="Genome Biol. Evol.">
        <title>Insights into the evolution of the New World diploid cottons (Gossypium, subgenus Houzingenia) based on genome sequencing.</title>
        <authorList>
            <person name="Grover C.E."/>
            <person name="Arick M.A. 2nd"/>
            <person name="Thrash A."/>
            <person name="Conover J.L."/>
            <person name="Sanders W.S."/>
            <person name="Peterson D.G."/>
            <person name="Frelichowski J.E."/>
            <person name="Scheffler J.A."/>
            <person name="Scheffler B.E."/>
            <person name="Wendel J.F."/>
        </authorList>
    </citation>
    <scope>NUCLEOTIDE SEQUENCE [LARGE SCALE GENOMIC DNA]</scope>
    <source>
        <strain evidence="1">6</strain>
        <tissue evidence="1">Leaf</tissue>
    </source>
</reference>
<protein>
    <submittedName>
        <fullName evidence="1">Uncharacterized protein</fullName>
    </submittedName>
</protein>
<organism evidence="1 2">
    <name type="scientific">Gossypium armourianum</name>
    <dbReference type="NCBI Taxonomy" id="34283"/>
    <lineage>
        <taxon>Eukaryota</taxon>
        <taxon>Viridiplantae</taxon>
        <taxon>Streptophyta</taxon>
        <taxon>Embryophyta</taxon>
        <taxon>Tracheophyta</taxon>
        <taxon>Spermatophyta</taxon>
        <taxon>Magnoliopsida</taxon>
        <taxon>eudicotyledons</taxon>
        <taxon>Gunneridae</taxon>
        <taxon>Pentapetalae</taxon>
        <taxon>rosids</taxon>
        <taxon>malvids</taxon>
        <taxon>Malvales</taxon>
        <taxon>Malvaceae</taxon>
        <taxon>Malvoideae</taxon>
        <taxon>Gossypium</taxon>
    </lineage>
</organism>
<proteinExistence type="predicted"/>
<name>A0A7J9JK04_9ROSI</name>